<dbReference type="PANTHER" id="PTHR11351:SF98">
    <property type="entry name" value="RE43130P"/>
    <property type="match status" value="1"/>
</dbReference>
<evidence type="ECO:0000256" key="6">
    <source>
        <dbReference type="ARBA" id="ARBA00022989"/>
    </source>
</evidence>
<evidence type="ECO:0000256" key="12">
    <source>
        <dbReference type="RuleBase" id="RU000581"/>
    </source>
</evidence>
<dbReference type="OrthoDB" id="10260134at2759"/>
<evidence type="ECO:0000256" key="2">
    <source>
        <dbReference type="ARBA" id="ARBA00009295"/>
    </source>
</evidence>
<keyword evidence="6 13" id="KW-1133">Transmembrane helix</keyword>
<evidence type="ECO:0000313" key="16">
    <source>
        <dbReference type="Proteomes" id="UP000242457"/>
    </source>
</evidence>
<comment type="cofactor">
    <cofactor evidence="12">
        <name>Fe(2+)</name>
        <dbReference type="ChEBI" id="CHEBI:29033"/>
    </cofactor>
</comment>
<feature type="transmembrane region" description="Helical" evidence="13">
    <location>
        <begin position="78"/>
        <end position="96"/>
    </location>
</feature>
<evidence type="ECO:0000259" key="14">
    <source>
        <dbReference type="Pfam" id="PF00487"/>
    </source>
</evidence>
<dbReference type="Pfam" id="PF00487">
    <property type="entry name" value="FA_desaturase"/>
    <property type="match status" value="1"/>
</dbReference>
<dbReference type="PIRSF" id="PIRSF000345">
    <property type="entry name" value="OLE1"/>
    <property type="match status" value="1"/>
</dbReference>
<evidence type="ECO:0000256" key="5">
    <source>
        <dbReference type="ARBA" id="ARBA00022832"/>
    </source>
</evidence>
<keyword evidence="8" id="KW-0408">Iron</keyword>
<evidence type="ECO:0000256" key="13">
    <source>
        <dbReference type="SAM" id="Phobius"/>
    </source>
</evidence>
<reference evidence="15 16" key="1">
    <citation type="submission" date="2014-07" db="EMBL/GenBank/DDBJ databases">
        <title>Genomic and transcriptomic analysis on Apis cerana provide comprehensive insights into honey bee biology.</title>
        <authorList>
            <person name="Diao Q."/>
            <person name="Sun L."/>
            <person name="Zheng H."/>
            <person name="Zheng H."/>
            <person name="Xu S."/>
            <person name="Wang S."/>
            <person name="Zeng Z."/>
            <person name="Hu F."/>
            <person name="Su S."/>
            <person name="Wu J."/>
        </authorList>
    </citation>
    <scope>NUCLEOTIDE SEQUENCE [LARGE SCALE GENOMIC DNA]</scope>
    <source>
        <tissue evidence="15">Pupae without intestine</tissue>
    </source>
</reference>
<feature type="transmembrane region" description="Helical" evidence="13">
    <location>
        <begin position="102"/>
        <end position="122"/>
    </location>
</feature>
<keyword evidence="10 13" id="KW-0472">Membrane</keyword>
<dbReference type="EMBL" id="KZ288431">
    <property type="protein sequence ID" value="PBC25822.1"/>
    <property type="molecule type" value="Genomic_DNA"/>
</dbReference>
<feature type="transmembrane region" description="Helical" evidence="13">
    <location>
        <begin position="254"/>
        <end position="273"/>
    </location>
</feature>
<evidence type="ECO:0000256" key="1">
    <source>
        <dbReference type="ARBA" id="ARBA00004141"/>
    </source>
</evidence>
<dbReference type="PRINTS" id="PR00075">
    <property type="entry name" value="FACDDSATRASE"/>
</dbReference>
<evidence type="ECO:0000256" key="8">
    <source>
        <dbReference type="ARBA" id="ARBA00023004"/>
    </source>
</evidence>
<evidence type="ECO:0000256" key="3">
    <source>
        <dbReference type="ARBA" id="ARBA00022516"/>
    </source>
</evidence>
<dbReference type="InterPro" id="IPR009160">
    <property type="entry name" value="Acyl-CoA_deSatase_haem/ster-bd"/>
</dbReference>
<keyword evidence="7 12" id="KW-0560">Oxidoreductase</keyword>
<accession>A0A2A3E3F0</accession>
<gene>
    <name evidence="15" type="ORF">APICC_07268</name>
</gene>
<dbReference type="GO" id="GO:0005789">
    <property type="term" value="C:endoplasmic reticulum membrane"/>
    <property type="evidence" value="ECO:0007669"/>
    <property type="project" value="TreeGrafter"/>
</dbReference>
<feature type="domain" description="Fatty acid desaturase" evidence="14">
    <location>
        <begin position="106"/>
        <end position="307"/>
    </location>
</feature>
<keyword evidence="4 12" id="KW-0812">Transmembrane</keyword>
<keyword evidence="11 12" id="KW-0275">Fatty acid biosynthesis</keyword>
<keyword evidence="9" id="KW-0443">Lipid metabolism</keyword>
<evidence type="ECO:0000256" key="7">
    <source>
        <dbReference type="ARBA" id="ARBA00023002"/>
    </source>
</evidence>
<dbReference type="InterPro" id="IPR005804">
    <property type="entry name" value="FA_desaturase_dom"/>
</dbReference>
<dbReference type="Proteomes" id="UP000242457">
    <property type="component" value="Unassembled WGS sequence"/>
</dbReference>
<dbReference type="GO" id="GO:0004768">
    <property type="term" value="F:stearoyl-CoA 9-desaturase activity"/>
    <property type="evidence" value="ECO:0007669"/>
    <property type="project" value="InterPro"/>
</dbReference>
<dbReference type="GO" id="GO:0006636">
    <property type="term" value="P:unsaturated fatty acid biosynthetic process"/>
    <property type="evidence" value="ECO:0007669"/>
    <property type="project" value="InterPro"/>
</dbReference>
<sequence length="398" mass="47287">MNNAHFAAEFQIFNCAISMIIHNSAKRGISMTLNKKAFQQNVDQEKSTTEKENKQKELIQELSNSEPKYKWNIVWKNVIIFIYLHLGGIYGFYLWINGTKAYTILWSIFVEFFAIMGITAGAHRLWSHRSYKAKWPLRFVLMLLQTTSYQNHIYEWVRDHRAHHKFTDTDADPHNSRRGFFFSHIGWLMVRKHPDIFKKGATIDLSDLEKDPIVVWQRRLYIVLMPLLCFVIPTWVPCYFWNEKFIYSWYSNLVRYVFSLNVTWMVNSAAHIWGMKPYDMNICPVENKIVSIFAYGEGWHNYHHVFPWDYKTSEFGTYNTNFTTAFIDFCARLGLAYDLKTVPDEVIRKRAARTGDGSRYDKKEAVYYYNLENMKWGWGDVDMKPEEIQEISIYNKSD</sequence>
<organism evidence="15 16">
    <name type="scientific">Apis cerana cerana</name>
    <name type="common">Oriental honeybee</name>
    <dbReference type="NCBI Taxonomy" id="94128"/>
    <lineage>
        <taxon>Eukaryota</taxon>
        <taxon>Metazoa</taxon>
        <taxon>Ecdysozoa</taxon>
        <taxon>Arthropoda</taxon>
        <taxon>Hexapoda</taxon>
        <taxon>Insecta</taxon>
        <taxon>Pterygota</taxon>
        <taxon>Neoptera</taxon>
        <taxon>Endopterygota</taxon>
        <taxon>Hymenoptera</taxon>
        <taxon>Apocrita</taxon>
        <taxon>Aculeata</taxon>
        <taxon>Apoidea</taxon>
        <taxon>Anthophila</taxon>
        <taxon>Apidae</taxon>
        <taxon>Apis</taxon>
    </lineage>
</organism>
<evidence type="ECO:0000256" key="4">
    <source>
        <dbReference type="ARBA" id="ARBA00022692"/>
    </source>
</evidence>
<dbReference type="STRING" id="94128.A0A2A3E3F0"/>
<evidence type="ECO:0000256" key="11">
    <source>
        <dbReference type="ARBA" id="ARBA00023160"/>
    </source>
</evidence>
<dbReference type="AlphaFoldDB" id="A0A2A3E3F0"/>
<evidence type="ECO:0000256" key="9">
    <source>
        <dbReference type="ARBA" id="ARBA00023098"/>
    </source>
</evidence>
<proteinExistence type="inferred from homology"/>
<keyword evidence="3 12" id="KW-0444">Lipid biosynthesis</keyword>
<dbReference type="CDD" id="cd03505">
    <property type="entry name" value="Delta9-FADS-like"/>
    <property type="match status" value="1"/>
</dbReference>
<name>A0A2A3E3F0_APICC</name>
<dbReference type="PANTHER" id="PTHR11351">
    <property type="entry name" value="ACYL-COA DESATURASE"/>
    <property type="match status" value="1"/>
</dbReference>
<keyword evidence="5" id="KW-0276">Fatty acid metabolism</keyword>
<comment type="similarity">
    <text evidence="2 12">Belongs to the fatty acid desaturase type 1 family.</text>
</comment>
<dbReference type="GO" id="GO:0005506">
    <property type="term" value="F:iron ion binding"/>
    <property type="evidence" value="ECO:0007669"/>
    <property type="project" value="TreeGrafter"/>
</dbReference>
<dbReference type="InterPro" id="IPR015876">
    <property type="entry name" value="Acyl-CoA_DS"/>
</dbReference>
<feature type="transmembrane region" description="Helical" evidence="13">
    <location>
        <begin position="220"/>
        <end position="242"/>
    </location>
</feature>
<protein>
    <submittedName>
        <fullName evidence="15">Acyl-CoA Delta(11) desaturase</fullName>
    </submittedName>
</protein>
<comment type="subcellular location">
    <subcellularLocation>
        <location evidence="1">Membrane</location>
        <topology evidence="1">Multi-pass membrane protein</topology>
    </subcellularLocation>
</comment>
<evidence type="ECO:0000313" key="15">
    <source>
        <dbReference type="EMBL" id="PBC25822.1"/>
    </source>
</evidence>
<comment type="domain">
    <text evidence="12">The histidine box domains are involved in binding the catalytic metal ions.</text>
</comment>
<evidence type="ECO:0000256" key="10">
    <source>
        <dbReference type="ARBA" id="ARBA00023136"/>
    </source>
</evidence>
<keyword evidence="16" id="KW-1185">Reference proteome</keyword>